<sequence>MDCSLSSGFGHFSACGGGFQDAGGSSVADSGRRSTTSRDERRAAFPGCRVDRLHDVDPLSLAALACRLPVLFLCRHRRLNVEGASVGGVHFHPVYCHCFAPGQPADHGLATPEEMDPDRRCRSGRRQRARFAQSDHSRRADGHPARPQPVSAAPHAYARLHGSAAAAIFPG</sequence>
<reference evidence="2" key="1">
    <citation type="submission" date="2019-08" db="EMBL/GenBank/DDBJ databases">
        <authorList>
            <person name="Kucharzyk K."/>
            <person name="Murdoch R.W."/>
            <person name="Higgins S."/>
            <person name="Loffler F."/>
        </authorList>
    </citation>
    <scope>NUCLEOTIDE SEQUENCE</scope>
</reference>
<evidence type="ECO:0000313" key="2">
    <source>
        <dbReference type="EMBL" id="MPN26189.1"/>
    </source>
</evidence>
<feature type="compositionally biased region" description="Basic and acidic residues" evidence="1">
    <location>
        <begin position="30"/>
        <end position="41"/>
    </location>
</feature>
<dbReference type="EMBL" id="VSSQ01075640">
    <property type="protein sequence ID" value="MPN26189.1"/>
    <property type="molecule type" value="Genomic_DNA"/>
</dbReference>
<accession>A0A645GK19</accession>
<feature type="region of interest" description="Disordered" evidence="1">
    <location>
        <begin position="21"/>
        <end position="41"/>
    </location>
</feature>
<dbReference type="AlphaFoldDB" id="A0A645GK19"/>
<organism evidence="2">
    <name type="scientific">bioreactor metagenome</name>
    <dbReference type="NCBI Taxonomy" id="1076179"/>
    <lineage>
        <taxon>unclassified sequences</taxon>
        <taxon>metagenomes</taxon>
        <taxon>ecological metagenomes</taxon>
    </lineage>
</organism>
<evidence type="ECO:0000256" key="1">
    <source>
        <dbReference type="SAM" id="MobiDB-lite"/>
    </source>
</evidence>
<gene>
    <name evidence="2" type="ORF">SDC9_173613</name>
</gene>
<protein>
    <submittedName>
        <fullName evidence="2">Uncharacterized protein</fullName>
    </submittedName>
</protein>
<comment type="caution">
    <text evidence="2">The sequence shown here is derived from an EMBL/GenBank/DDBJ whole genome shotgun (WGS) entry which is preliminary data.</text>
</comment>
<proteinExistence type="predicted"/>
<name>A0A645GK19_9ZZZZ</name>
<feature type="compositionally biased region" description="Basic and acidic residues" evidence="1">
    <location>
        <begin position="133"/>
        <end position="144"/>
    </location>
</feature>
<feature type="region of interest" description="Disordered" evidence="1">
    <location>
        <begin position="109"/>
        <end position="152"/>
    </location>
</feature>